<dbReference type="InterPro" id="IPR036188">
    <property type="entry name" value="FAD/NAD-bd_sf"/>
</dbReference>
<sequence>MLDNAPDTRTAPPAAIEATAWLASFADALEARDIGAVTALFAEDCYWRDLVAFTWNVKTMEGRPAIAAMLAETLDRTAPARFRIARTEAKFGTEYGVWFTFETAVARGEGIARFADGLCRTLLTTMTELKGFEEQRRESRPLGVVHRADPNRETWSERRAREAAALGSETQPYCLIVGGGQGGIMLAARLKQLGVPALIVEKNARPGDSWRNRYRSLVLHDPVWYDHLPYLPFPEHWPVFTPKDQMGDWLEMYVKVMDLPYWGGTECVSAAYDAADEAWTVTLRRDGATVTLKPKQLVLATGAYGPPRMIDLPGADRFAGEILHSSRYSDGRLYAGKKVVVIGAASSGHDVSVDLWEAGADVTMVQRSPTTVVRSETLVEMAFDIYSEAAVERGIGVEEADMIAAATPFALQPEGQKALYDRIRAHDADYYARLEQSGFAIDFGPDETGLMMKAYRTGSGYYVDVGATALILDGSIKVKSGVPIETLTPAGIRFADGTEIEADAIILSTGFQSMHENAAILISREVADKVGPCWGIGSGVRGDPGPWEGEIRNLYKPTAQQGLWFHGGNLALSRFYSKFLALQLKARMEGIATPVYGGPAVSA</sequence>
<dbReference type="SUPFAM" id="SSF51905">
    <property type="entry name" value="FAD/NAD(P)-binding domain"/>
    <property type="match status" value="2"/>
</dbReference>
<dbReference type="PRINTS" id="PR00411">
    <property type="entry name" value="PNDRDTASEI"/>
</dbReference>
<dbReference type="Gene3D" id="3.10.450.50">
    <property type="match status" value="1"/>
</dbReference>
<name>A0A7W9CVM5_9HYPH</name>
<dbReference type="InterPro" id="IPR050982">
    <property type="entry name" value="Auxin_biosynth/cation_transpt"/>
</dbReference>
<dbReference type="RefSeq" id="WP_183854846.1">
    <property type="nucleotide sequence ID" value="NZ_JACHOO010000003.1"/>
</dbReference>
<dbReference type="GO" id="GO:0050660">
    <property type="term" value="F:flavin adenine dinucleotide binding"/>
    <property type="evidence" value="ECO:0007669"/>
    <property type="project" value="TreeGrafter"/>
</dbReference>
<gene>
    <name evidence="3" type="ORF">GGQ63_001814</name>
</gene>
<protein>
    <submittedName>
        <fullName evidence="3">Putative flavoprotein involved in K+ transport</fullName>
    </submittedName>
</protein>
<comment type="caution">
    <text evidence="3">The sequence shown here is derived from an EMBL/GenBank/DDBJ whole genome shotgun (WGS) entry which is preliminary data.</text>
</comment>
<proteinExistence type="predicted"/>
<dbReference type="Proteomes" id="UP000523821">
    <property type="component" value="Unassembled WGS sequence"/>
</dbReference>
<evidence type="ECO:0000256" key="1">
    <source>
        <dbReference type="ARBA" id="ARBA00023002"/>
    </source>
</evidence>
<dbReference type="EMBL" id="JACHOO010000003">
    <property type="protein sequence ID" value="MBB5752760.1"/>
    <property type="molecule type" value="Genomic_DNA"/>
</dbReference>
<dbReference type="PANTHER" id="PTHR43539:SF68">
    <property type="entry name" value="FLAVIN-BINDING MONOOXYGENASE-LIKE PROTEIN (AFU_ORTHOLOGUE AFUA_4G09220)"/>
    <property type="match status" value="1"/>
</dbReference>
<keyword evidence="1" id="KW-0560">Oxidoreductase</keyword>
<feature type="domain" description="SnoaL-like" evidence="2">
    <location>
        <begin position="24"/>
        <end position="111"/>
    </location>
</feature>
<dbReference type="Pfam" id="PF12680">
    <property type="entry name" value="SnoaL_2"/>
    <property type="match status" value="1"/>
</dbReference>
<dbReference type="CDD" id="cd00531">
    <property type="entry name" value="NTF2_like"/>
    <property type="match status" value="1"/>
</dbReference>
<evidence type="ECO:0000313" key="3">
    <source>
        <dbReference type="EMBL" id="MBB5752760.1"/>
    </source>
</evidence>
<reference evidence="3 4" key="1">
    <citation type="submission" date="2020-08" db="EMBL/GenBank/DDBJ databases">
        <title>Genomic Encyclopedia of Type Strains, Phase IV (KMG-IV): sequencing the most valuable type-strain genomes for metagenomic binning, comparative biology and taxonomic classification.</title>
        <authorList>
            <person name="Goeker M."/>
        </authorList>
    </citation>
    <scope>NUCLEOTIDE SEQUENCE [LARGE SCALE GENOMIC DNA]</scope>
    <source>
        <strain evidence="3 4">DSM 16268</strain>
    </source>
</reference>
<keyword evidence="4" id="KW-1185">Reference proteome</keyword>
<dbReference type="PANTHER" id="PTHR43539">
    <property type="entry name" value="FLAVIN-BINDING MONOOXYGENASE-LIKE PROTEIN (AFU_ORTHOLOGUE AFUA_4G09220)"/>
    <property type="match status" value="1"/>
</dbReference>
<organism evidence="3 4">
    <name type="scientific">Prosthecomicrobium pneumaticum</name>
    <dbReference type="NCBI Taxonomy" id="81895"/>
    <lineage>
        <taxon>Bacteria</taxon>
        <taxon>Pseudomonadati</taxon>
        <taxon>Pseudomonadota</taxon>
        <taxon>Alphaproteobacteria</taxon>
        <taxon>Hyphomicrobiales</taxon>
        <taxon>Kaistiaceae</taxon>
        <taxon>Prosthecomicrobium</taxon>
    </lineage>
</organism>
<dbReference type="AlphaFoldDB" id="A0A7W9CVM5"/>
<evidence type="ECO:0000313" key="4">
    <source>
        <dbReference type="Proteomes" id="UP000523821"/>
    </source>
</evidence>
<dbReference type="GO" id="GO:0004497">
    <property type="term" value="F:monooxygenase activity"/>
    <property type="evidence" value="ECO:0007669"/>
    <property type="project" value="TreeGrafter"/>
</dbReference>
<dbReference type="Gene3D" id="3.50.50.60">
    <property type="entry name" value="FAD/NAD(P)-binding domain"/>
    <property type="match status" value="1"/>
</dbReference>
<dbReference type="InterPro" id="IPR037401">
    <property type="entry name" value="SnoaL-like"/>
</dbReference>
<accession>A0A7W9CVM5</accession>
<dbReference type="Pfam" id="PF13738">
    <property type="entry name" value="Pyr_redox_3"/>
    <property type="match status" value="1"/>
</dbReference>
<dbReference type="InterPro" id="IPR032710">
    <property type="entry name" value="NTF2-like_dom_sf"/>
</dbReference>
<dbReference type="SUPFAM" id="SSF54427">
    <property type="entry name" value="NTF2-like"/>
    <property type="match status" value="1"/>
</dbReference>
<evidence type="ECO:0000259" key="2">
    <source>
        <dbReference type="Pfam" id="PF12680"/>
    </source>
</evidence>